<organism evidence="1 2">
    <name type="scientific">Armillaria gallica</name>
    <name type="common">Bulbous honey fungus</name>
    <name type="synonym">Armillaria bulbosa</name>
    <dbReference type="NCBI Taxonomy" id="47427"/>
    <lineage>
        <taxon>Eukaryota</taxon>
        <taxon>Fungi</taxon>
        <taxon>Dikarya</taxon>
        <taxon>Basidiomycota</taxon>
        <taxon>Agaricomycotina</taxon>
        <taxon>Agaricomycetes</taxon>
        <taxon>Agaricomycetidae</taxon>
        <taxon>Agaricales</taxon>
        <taxon>Marasmiineae</taxon>
        <taxon>Physalacriaceae</taxon>
        <taxon>Armillaria</taxon>
    </lineage>
</organism>
<dbReference type="AlphaFoldDB" id="A0A2H3D5M2"/>
<dbReference type="InParanoid" id="A0A2H3D5M2"/>
<protein>
    <submittedName>
        <fullName evidence="1">Uncharacterized protein</fullName>
    </submittedName>
</protein>
<dbReference type="Proteomes" id="UP000217790">
    <property type="component" value="Unassembled WGS sequence"/>
</dbReference>
<dbReference type="EMBL" id="KZ293686">
    <property type="protein sequence ID" value="PBK86088.1"/>
    <property type="molecule type" value="Genomic_DNA"/>
</dbReference>
<reference evidence="2" key="1">
    <citation type="journal article" date="2017" name="Nat. Ecol. Evol.">
        <title>Genome expansion and lineage-specific genetic innovations in the forest pathogenic fungi Armillaria.</title>
        <authorList>
            <person name="Sipos G."/>
            <person name="Prasanna A.N."/>
            <person name="Walter M.C."/>
            <person name="O'Connor E."/>
            <person name="Balint B."/>
            <person name="Krizsan K."/>
            <person name="Kiss B."/>
            <person name="Hess J."/>
            <person name="Varga T."/>
            <person name="Slot J."/>
            <person name="Riley R."/>
            <person name="Boka B."/>
            <person name="Rigling D."/>
            <person name="Barry K."/>
            <person name="Lee J."/>
            <person name="Mihaltcheva S."/>
            <person name="LaButti K."/>
            <person name="Lipzen A."/>
            <person name="Waldron R."/>
            <person name="Moloney N.M."/>
            <person name="Sperisen C."/>
            <person name="Kredics L."/>
            <person name="Vagvoelgyi C."/>
            <person name="Patrignani A."/>
            <person name="Fitzpatrick D."/>
            <person name="Nagy I."/>
            <person name="Doyle S."/>
            <person name="Anderson J.B."/>
            <person name="Grigoriev I.V."/>
            <person name="Gueldener U."/>
            <person name="Muensterkoetter M."/>
            <person name="Nagy L.G."/>
        </authorList>
    </citation>
    <scope>NUCLEOTIDE SEQUENCE [LARGE SCALE GENOMIC DNA]</scope>
    <source>
        <strain evidence="2">Ar21-2</strain>
    </source>
</reference>
<sequence length="188" mass="20922">MTANRIEGNQVCPDHLGHHPVAEVLRMSEASVARIVLLRLDNHRILHEIRSLDTDLRPVTLSGDVIALDAPILATSATPSMIAVFKLFSPRSPFSSSAASAQHRPPSSALPERWASELNLLELYSLTSFLTTLTSRVSSHRRILRCTDVILGKRATSVSIRPHDRAMVSHWEEHDAYETFIAAVFPER</sequence>
<dbReference type="OrthoDB" id="3034442at2759"/>
<proteinExistence type="predicted"/>
<evidence type="ECO:0000313" key="1">
    <source>
        <dbReference type="EMBL" id="PBK86088.1"/>
    </source>
</evidence>
<dbReference type="STRING" id="47427.A0A2H3D5M2"/>
<evidence type="ECO:0000313" key="2">
    <source>
        <dbReference type="Proteomes" id="UP000217790"/>
    </source>
</evidence>
<gene>
    <name evidence="1" type="ORF">ARMGADRAFT_1086845</name>
</gene>
<keyword evidence="2" id="KW-1185">Reference proteome</keyword>
<name>A0A2H3D5M2_ARMGA</name>
<accession>A0A2H3D5M2</accession>